<dbReference type="RefSeq" id="WP_091983722.1">
    <property type="nucleotide sequence ID" value="NZ_FOLO01000015.1"/>
</dbReference>
<dbReference type="AlphaFoldDB" id="A0A1I1L5K0"/>
<gene>
    <name evidence="1" type="ORF">SAMN02745724_02264</name>
</gene>
<reference evidence="1 2" key="1">
    <citation type="submission" date="2016-10" db="EMBL/GenBank/DDBJ databases">
        <authorList>
            <person name="de Groot N.N."/>
        </authorList>
    </citation>
    <scope>NUCLEOTIDE SEQUENCE [LARGE SCALE GENOMIC DNA]</scope>
    <source>
        <strain evidence="1 2">DSM 6059</strain>
    </source>
</reference>
<evidence type="ECO:0000313" key="2">
    <source>
        <dbReference type="Proteomes" id="UP000198862"/>
    </source>
</evidence>
<dbReference type="Proteomes" id="UP000198862">
    <property type="component" value="Unassembled WGS sequence"/>
</dbReference>
<dbReference type="EMBL" id="FOLO01000015">
    <property type="protein sequence ID" value="SFC68306.1"/>
    <property type="molecule type" value="Genomic_DNA"/>
</dbReference>
<dbReference type="STRING" id="1123010.SAMN02745724_02264"/>
<sequence>MSENERAFITSGRNTIIHKEKKLDLVIVNGDEHPRIKVTINGLEPFKEKLPKNRREAKERYLEMVYVATQDVFTDVKQLLFIQALDGREYKVDYSKIGTKLFVRIHQDSYM</sequence>
<organism evidence="1 2">
    <name type="scientific">Pseudoalteromonas denitrificans DSM 6059</name>
    <dbReference type="NCBI Taxonomy" id="1123010"/>
    <lineage>
        <taxon>Bacteria</taxon>
        <taxon>Pseudomonadati</taxon>
        <taxon>Pseudomonadota</taxon>
        <taxon>Gammaproteobacteria</taxon>
        <taxon>Alteromonadales</taxon>
        <taxon>Pseudoalteromonadaceae</taxon>
        <taxon>Pseudoalteromonas</taxon>
    </lineage>
</organism>
<keyword evidence="2" id="KW-1185">Reference proteome</keyword>
<name>A0A1I1L5K0_9GAMM</name>
<dbReference type="OrthoDB" id="6322161at2"/>
<evidence type="ECO:0000313" key="1">
    <source>
        <dbReference type="EMBL" id="SFC68306.1"/>
    </source>
</evidence>
<accession>A0A1I1L5K0</accession>
<proteinExistence type="predicted"/>
<protein>
    <submittedName>
        <fullName evidence="1">Uncharacterized protein</fullName>
    </submittedName>
</protein>